<dbReference type="AlphaFoldDB" id="A0A840YQR3"/>
<evidence type="ECO:0000259" key="1">
    <source>
        <dbReference type="Pfam" id="PF05239"/>
    </source>
</evidence>
<reference evidence="2 3" key="1">
    <citation type="submission" date="2020-08" db="EMBL/GenBank/DDBJ databases">
        <title>Genomic Encyclopedia of Type Strains, Phase IV (KMG-IV): sequencing the most valuable type-strain genomes for metagenomic binning, comparative biology and taxonomic classification.</title>
        <authorList>
            <person name="Goeker M."/>
        </authorList>
    </citation>
    <scope>NUCLEOTIDE SEQUENCE [LARGE SCALE GENOMIC DNA]</scope>
    <source>
        <strain evidence="2 3">DSM 26736</strain>
    </source>
</reference>
<dbReference type="Proteomes" id="UP000527143">
    <property type="component" value="Unassembled WGS sequence"/>
</dbReference>
<dbReference type="SUPFAM" id="SSF50346">
    <property type="entry name" value="PRC-barrel domain"/>
    <property type="match status" value="1"/>
</dbReference>
<gene>
    <name evidence="2" type="ORF">FHT02_002493</name>
</gene>
<dbReference type="RefSeq" id="WP_246352368.1">
    <property type="nucleotide sequence ID" value="NZ_JACIJF010000006.1"/>
</dbReference>
<evidence type="ECO:0000313" key="2">
    <source>
        <dbReference type="EMBL" id="MBB5711252.1"/>
    </source>
</evidence>
<dbReference type="EMBL" id="JACIJF010000006">
    <property type="protein sequence ID" value="MBB5711252.1"/>
    <property type="molecule type" value="Genomic_DNA"/>
</dbReference>
<dbReference type="Gene3D" id="2.30.30.240">
    <property type="entry name" value="PRC-barrel domain"/>
    <property type="match status" value="1"/>
</dbReference>
<sequence>MMDTHVAPLADAPEGIDPVQRLISSKRIEGTPVFDRYGKKIGAIHSVMIEKVSGQATHAVLTFGGFLGLGTRAYPIPWPMLTYDSKERGYCLDLKREDVEDAPYMTLDRADRPQLTQEPAYRHWDEYL</sequence>
<evidence type="ECO:0000313" key="3">
    <source>
        <dbReference type="Proteomes" id="UP000527143"/>
    </source>
</evidence>
<dbReference type="PANTHER" id="PTHR36505">
    <property type="entry name" value="BLR1072 PROTEIN"/>
    <property type="match status" value="1"/>
</dbReference>
<dbReference type="PANTHER" id="PTHR36505:SF1">
    <property type="entry name" value="BLR1072 PROTEIN"/>
    <property type="match status" value="1"/>
</dbReference>
<proteinExistence type="predicted"/>
<accession>A0A840YQR3</accession>
<organism evidence="2 3">
    <name type="scientific">Sphingomonas xinjiangensis</name>
    <dbReference type="NCBI Taxonomy" id="643568"/>
    <lineage>
        <taxon>Bacteria</taxon>
        <taxon>Pseudomonadati</taxon>
        <taxon>Pseudomonadota</taxon>
        <taxon>Alphaproteobacteria</taxon>
        <taxon>Sphingomonadales</taxon>
        <taxon>Sphingomonadaceae</taxon>
        <taxon>Sphingomonas</taxon>
    </lineage>
</organism>
<dbReference type="InterPro" id="IPR011033">
    <property type="entry name" value="PRC_barrel-like_sf"/>
</dbReference>
<name>A0A840YQR3_9SPHN</name>
<comment type="caution">
    <text evidence="2">The sequence shown here is derived from an EMBL/GenBank/DDBJ whole genome shotgun (WGS) entry which is preliminary data.</text>
</comment>
<feature type="domain" description="PRC-barrel" evidence="1">
    <location>
        <begin position="24"/>
        <end position="93"/>
    </location>
</feature>
<keyword evidence="3" id="KW-1185">Reference proteome</keyword>
<protein>
    <recommendedName>
        <fullName evidence="1">PRC-barrel domain-containing protein</fullName>
    </recommendedName>
</protein>
<dbReference type="Pfam" id="PF05239">
    <property type="entry name" value="PRC"/>
    <property type="match status" value="1"/>
</dbReference>
<dbReference type="InterPro" id="IPR027275">
    <property type="entry name" value="PRC-brl_dom"/>
</dbReference>